<feature type="domain" description="Cobalamin-independent methionine synthase MetE C-terminal/archaeal" evidence="1">
    <location>
        <begin position="3"/>
        <end position="321"/>
    </location>
</feature>
<dbReference type="OMA" id="DPDCGMR"/>
<dbReference type="Pfam" id="PF01717">
    <property type="entry name" value="Meth_synt_2"/>
    <property type="match status" value="1"/>
</dbReference>
<sequence>MSLPTEPIGSIPRPEEVIEGLKAYRRGDLSQEALNQIADRALRATIGAFEDTGSPVITDGEQAKPSFLTYPIEGADNVEPGGVEIPFEAGHTRTLPRLTAGPFRYQTYAAEYLERAQAYASVPVKQSVISASALSFLYPDDGLDGYARAAFLEDLVDEVEADIRRCLDAGAHAVQMDFTEGRLAVKLDPSKGLLREFVALNNRVLDRFSDEARQRIGVHTCPGGDKDSTHSADVDYAELLPLLFDLNVGRFYMQFASEDEPARVLDVVREHSTDDQTIFLGVTDVNDPRVESPEEVRDTILRAAEHLSPERLGTTDDCGFSPFGDDRSTARRTAFDKIEARVEGTRRARQTLGLPE</sequence>
<name>A0A840EMF4_9BACT</name>
<dbReference type="SUPFAM" id="SSF51726">
    <property type="entry name" value="UROD/MetE-like"/>
    <property type="match status" value="1"/>
</dbReference>
<keyword evidence="3" id="KW-0489">Methyltransferase</keyword>
<dbReference type="EMBL" id="JANUAE010000006">
    <property type="protein sequence ID" value="MCS3710357.1"/>
    <property type="molecule type" value="Genomic_DNA"/>
</dbReference>
<proteinExistence type="predicted"/>
<dbReference type="InterPro" id="IPR002629">
    <property type="entry name" value="Met_Synth_C/arc"/>
</dbReference>
<comment type="caution">
    <text evidence="3">The sequence shown here is derived from an EMBL/GenBank/DDBJ whole genome shotgun (WGS) entry which is preliminary data.</text>
</comment>
<dbReference type="AlphaFoldDB" id="A0A840EMF4"/>
<evidence type="ECO:0000313" key="3">
    <source>
        <dbReference type="EMBL" id="MCS3865028.1"/>
    </source>
</evidence>
<accession>A0A840EMF4</accession>
<dbReference type="Proteomes" id="UP001155057">
    <property type="component" value="Unassembled WGS sequence"/>
</dbReference>
<dbReference type="CDD" id="cd03311">
    <property type="entry name" value="CIMS_C_terminal_like"/>
    <property type="match status" value="1"/>
</dbReference>
<evidence type="ECO:0000313" key="5">
    <source>
        <dbReference type="EMBL" id="MCS4122106.1"/>
    </source>
</evidence>
<dbReference type="GO" id="GO:0032259">
    <property type="term" value="P:methylation"/>
    <property type="evidence" value="ECO:0007669"/>
    <property type="project" value="UniProtKB-KW"/>
</dbReference>
<dbReference type="EC" id="2.1.1.14" evidence="3"/>
<dbReference type="GO" id="GO:0003871">
    <property type="term" value="F:5-methyltetrahydropteroyltriglutamate-homocysteine S-methyltransferase activity"/>
    <property type="evidence" value="ECO:0007669"/>
    <property type="project" value="UniProtKB-EC"/>
</dbReference>
<dbReference type="InterPro" id="IPR038071">
    <property type="entry name" value="UROD/MetE-like_sf"/>
</dbReference>
<keyword evidence="3" id="KW-0808">Transferase</keyword>
<dbReference type="EMBL" id="JANUBL010000004">
    <property type="protein sequence ID" value="MCS4122106.1"/>
    <property type="molecule type" value="Genomic_DNA"/>
</dbReference>
<dbReference type="PANTHER" id="PTHR43844">
    <property type="entry name" value="METHIONINE SYNTHASE"/>
    <property type="match status" value="1"/>
</dbReference>
<dbReference type="Proteomes" id="UP001155040">
    <property type="component" value="Unassembled WGS sequence"/>
</dbReference>
<dbReference type="PANTHER" id="PTHR43844:SF2">
    <property type="entry name" value="SYNTHASE, VITAMIN-B12 INDEPENDENT, PUTATIVE (AFU_ORTHOLOGUE AFUA_3G12060)-RELATED"/>
    <property type="match status" value="1"/>
</dbReference>
<protein>
    <submittedName>
        <fullName evidence="3">5-methyltetrahydropteroyltriglutamate--homocysteine methyltransferase</fullName>
        <ecNumber evidence="3">2.1.1.14</ecNumber>
    </submittedName>
</protein>
<dbReference type="RefSeq" id="WP_011403683.1">
    <property type="nucleotide sequence ID" value="NZ_CALTRY010000021.1"/>
</dbReference>
<reference evidence="3" key="1">
    <citation type="submission" date="2022-08" db="EMBL/GenBank/DDBJ databases">
        <title>Genomic Encyclopedia of Type Strains, Phase V (KMG-V): Genome sequencing to study the core and pangenomes of soil and plant-associated prokaryotes.</title>
        <authorList>
            <person name="Whitman W."/>
        </authorList>
    </citation>
    <scope>NUCLEOTIDE SEQUENCE</scope>
    <source>
        <strain evidence="3">SP2016B</strain>
        <strain evidence="4">SP3012</strain>
        <strain evidence="5">SP3026</strain>
        <strain evidence="2">SP3049</strain>
    </source>
</reference>
<dbReference type="EMBL" id="JANTYZ010000003">
    <property type="protein sequence ID" value="MCS3865028.1"/>
    <property type="molecule type" value="Genomic_DNA"/>
</dbReference>
<dbReference type="Gene3D" id="3.20.20.210">
    <property type="match status" value="1"/>
</dbReference>
<evidence type="ECO:0000313" key="4">
    <source>
        <dbReference type="EMBL" id="MCS4036812.1"/>
    </source>
</evidence>
<dbReference type="Proteomes" id="UP001155034">
    <property type="component" value="Unassembled WGS sequence"/>
</dbReference>
<evidence type="ECO:0000313" key="2">
    <source>
        <dbReference type="EMBL" id="MCS3710357.1"/>
    </source>
</evidence>
<dbReference type="GeneID" id="83727849"/>
<dbReference type="GO" id="GO:0008270">
    <property type="term" value="F:zinc ion binding"/>
    <property type="evidence" value="ECO:0007669"/>
    <property type="project" value="InterPro"/>
</dbReference>
<dbReference type="Proteomes" id="UP001155144">
    <property type="component" value="Unassembled WGS sequence"/>
</dbReference>
<dbReference type="EMBL" id="JANUBF010000011">
    <property type="protein sequence ID" value="MCS4036812.1"/>
    <property type="molecule type" value="Genomic_DNA"/>
</dbReference>
<evidence type="ECO:0000313" key="6">
    <source>
        <dbReference type="Proteomes" id="UP001155034"/>
    </source>
</evidence>
<dbReference type="GO" id="GO:0009086">
    <property type="term" value="P:methionine biosynthetic process"/>
    <property type="evidence" value="ECO:0007669"/>
    <property type="project" value="InterPro"/>
</dbReference>
<organism evidence="3 6">
    <name type="scientific">Salinibacter ruber</name>
    <dbReference type="NCBI Taxonomy" id="146919"/>
    <lineage>
        <taxon>Bacteria</taxon>
        <taxon>Pseudomonadati</taxon>
        <taxon>Rhodothermota</taxon>
        <taxon>Rhodothermia</taxon>
        <taxon>Rhodothermales</taxon>
        <taxon>Salinibacteraceae</taxon>
        <taxon>Salinibacter</taxon>
    </lineage>
</organism>
<evidence type="ECO:0000259" key="1">
    <source>
        <dbReference type="Pfam" id="PF01717"/>
    </source>
</evidence>
<gene>
    <name evidence="5" type="ORF">GGP45_002464</name>
    <name evidence="2" type="ORF">GGP61_001967</name>
    <name evidence="3" type="ORF">GGP82_001577</name>
    <name evidence="4" type="ORF">GGQ01_001882</name>
</gene>